<keyword evidence="5" id="KW-0804">Transcription</keyword>
<evidence type="ECO:0000256" key="3">
    <source>
        <dbReference type="ARBA" id="ARBA00023015"/>
    </source>
</evidence>
<dbReference type="PANTHER" id="PTHR44591:SF3">
    <property type="entry name" value="RESPONSE REGULATORY DOMAIN-CONTAINING PROTEIN"/>
    <property type="match status" value="1"/>
</dbReference>
<evidence type="ECO:0000256" key="5">
    <source>
        <dbReference type="ARBA" id="ARBA00023163"/>
    </source>
</evidence>
<dbReference type="PANTHER" id="PTHR44591">
    <property type="entry name" value="STRESS RESPONSE REGULATOR PROTEIN 1"/>
    <property type="match status" value="1"/>
</dbReference>
<keyword evidence="1 6" id="KW-0597">Phosphoprotein</keyword>
<evidence type="ECO:0000256" key="2">
    <source>
        <dbReference type="ARBA" id="ARBA00023012"/>
    </source>
</evidence>
<dbReference type="FunFam" id="3.40.50.2300:FF:000001">
    <property type="entry name" value="DNA-binding response regulator PhoB"/>
    <property type="match status" value="1"/>
</dbReference>
<feature type="region of interest" description="Disordered" evidence="7">
    <location>
        <begin position="72"/>
        <end position="105"/>
    </location>
</feature>
<evidence type="ECO:0000256" key="4">
    <source>
        <dbReference type="ARBA" id="ARBA00023125"/>
    </source>
</evidence>
<feature type="modified residue" description="4-aspartylphosphate" evidence="6">
    <location>
        <position position="53"/>
    </location>
</feature>
<dbReference type="CDD" id="cd17574">
    <property type="entry name" value="REC_OmpR"/>
    <property type="match status" value="1"/>
</dbReference>
<dbReference type="EMBL" id="MBLM01000003">
    <property type="protein sequence ID" value="OHV45949.1"/>
    <property type="molecule type" value="Genomic_DNA"/>
</dbReference>
<dbReference type="RefSeq" id="WP_071082217.1">
    <property type="nucleotide sequence ID" value="NZ_MBLM01000003.1"/>
</dbReference>
<proteinExistence type="predicted"/>
<gene>
    <name evidence="9" type="ORF">CC117_09365</name>
</gene>
<feature type="compositionally biased region" description="Low complexity" evidence="7">
    <location>
        <begin position="86"/>
        <end position="105"/>
    </location>
</feature>
<sequence>MPPRLLLVDDDDAIRDMVGTALRSAGFETTVAVDGRDALARLAEMTPDLIVLDVLMPGLDGLEVCRRLRGRGETTPITPWPPRPPSFASSATPSTPWSPASTSHW</sequence>
<evidence type="ECO:0000256" key="1">
    <source>
        <dbReference type="ARBA" id="ARBA00022553"/>
    </source>
</evidence>
<keyword evidence="3" id="KW-0805">Transcription regulation</keyword>
<feature type="domain" description="Response regulatory" evidence="8">
    <location>
        <begin position="4"/>
        <end position="105"/>
    </location>
</feature>
<reference evidence="10" key="1">
    <citation type="submission" date="2016-07" db="EMBL/GenBank/DDBJ databases">
        <title>Sequence Frankia sp. strain CcI1.17.</title>
        <authorList>
            <person name="Ghodhbane-Gtari F."/>
            <person name="Swanson E."/>
            <person name="Gueddou A."/>
            <person name="Morris K."/>
            <person name="Hezbri K."/>
            <person name="Ktari A."/>
            <person name="Nouioui I."/>
            <person name="Abebe-Akele F."/>
            <person name="Simpson S."/>
            <person name="Thomas K."/>
            <person name="Gtari M."/>
            <person name="Tisa L.S."/>
            <person name="Hurst S."/>
        </authorList>
    </citation>
    <scope>NUCLEOTIDE SEQUENCE [LARGE SCALE GENOMIC DNA]</scope>
    <source>
        <strain evidence="10">Cc1.17</strain>
    </source>
</reference>
<keyword evidence="2" id="KW-0902">Two-component regulatory system</keyword>
<dbReference type="InterPro" id="IPR011006">
    <property type="entry name" value="CheY-like_superfamily"/>
</dbReference>
<dbReference type="SUPFAM" id="SSF52172">
    <property type="entry name" value="CheY-like"/>
    <property type="match status" value="1"/>
</dbReference>
<evidence type="ECO:0000313" key="10">
    <source>
        <dbReference type="Proteomes" id="UP000179627"/>
    </source>
</evidence>
<evidence type="ECO:0000313" key="9">
    <source>
        <dbReference type="EMBL" id="OHV45949.1"/>
    </source>
</evidence>
<evidence type="ECO:0000256" key="7">
    <source>
        <dbReference type="SAM" id="MobiDB-lite"/>
    </source>
</evidence>
<protein>
    <recommendedName>
        <fullName evidence="8">Response regulatory domain-containing protein</fullName>
    </recommendedName>
</protein>
<accession>A0A1S1RJI8</accession>
<name>A0A1S1RJI8_9ACTN</name>
<dbReference type="Proteomes" id="UP000179627">
    <property type="component" value="Unassembled WGS sequence"/>
</dbReference>
<dbReference type="GO" id="GO:0003677">
    <property type="term" value="F:DNA binding"/>
    <property type="evidence" value="ECO:0007669"/>
    <property type="project" value="UniProtKB-KW"/>
</dbReference>
<comment type="caution">
    <text evidence="9">The sequence shown here is derived from an EMBL/GenBank/DDBJ whole genome shotgun (WGS) entry which is preliminary data.</text>
</comment>
<dbReference type="SMART" id="SM00448">
    <property type="entry name" value="REC"/>
    <property type="match status" value="1"/>
</dbReference>
<dbReference type="InterPro" id="IPR050595">
    <property type="entry name" value="Bact_response_regulator"/>
</dbReference>
<evidence type="ECO:0000259" key="8">
    <source>
        <dbReference type="PROSITE" id="PS50110"/>
    </source>
</evidence>
<evidence type="ECO:0000256" key="6">
    <source>
        <dbReference type="PROSITE-ProRule" id="PRU00169"/>
    </source>
</evidence>
<dbReference type="PROSITE" id="PS50110">
    <property type="entry name" value="RESPONSE_REGULATORY"/>
    <property type="match status" value="1"/>
</dbReference>
<dbReference type="AlphaFoldDB" id="A0A1S1RJI8"/>
<dbReference type="InterPro" id="IPR001789">
    <property type="entry name" value="Sig_transdc_resp-reg_receiver"/>
</dbReference>
<keyword evidence="4" id="KW-0238">DNA-binding</keyword>
<organism evidence="9 10">
    <name type="scientific">Parafrankia colletiae</name>
    <dbReference type="NCBI Taxonomy" id="573497"/>
    <lineage>
        <taxon>Bacteria</taxon>
        <taxon>Bacillati</taxon>
        <taxon>Actinomycetota</taxon>
        <taxon>Actinomycetes</taxon>
        <taxon>Frankiales</taxon>
        <taxon>Frankiaceae</taxon>
        <taxon>Parafrankia</taxon>
    </lineage>
</organism>
<dbReference type="Pfam" id="PF00072">
    <property type="entry name" value="Response_reg"/>
    <property type="match status" value="1"/>
</dbReference>
<dbReference type="GO" id="GO:0000160">
    <property type="term" value="P:phosphorelay signal transduction system"/>
    <property type="evidence" value="ECO:0007669"/>
    <property type="project" value="UniProtKB-KW"/>
</dbReference>
<keyword evidence="10" id="KW-1185">Reference proteome</keyword>
<dbReference type="Gene3D" id="3.40.50.2300">
    <property type="match status" value="1"/>
</dbReference>